<keyword evidence="3" id="KW-1185">Reference proteome</keyword>
<dbReference type="HOGENOM" id="CLU_110616_2_0_9"/>
<dbReference type="PATRIC" id="fig|411473.3.peg.172"/>
<reference evidence="2 3" key="1">
    <citation type="submission" date="2013-07" db="EMBL/GenBank/DDBJ databases">
        <authorList>
            <person name="Weinstock G."/>
            <person name="Sodergren E."/>
            <person name="Wylie T."/>
            <person name="Fulton L."/>
            <person name="Fulton R."/>
            <person name="Fronick C."/>
            <person name="O'Laughlin M."/>
            <person name="Godfrey J."/>
            <person name="Miner T."/>
            <person name="Herter B."/>
            <person name="Appelbaum E."/>
            <person name="Cordes M."/>
            <person name="Lek S."/>
            <person name="Wollam A."/>
            <person name="Pepin K.H."/>
            <person name="Palsikar V.B."/>
            <person name="Mitreva M."/>
            <person name="Wilson R.K."/>
        </authorList>
    </citation>
    <scope>NUCLEOTIDE SEQUENCE [LARGE SCALE GENOMIC DNA]</scope>
    <source>
        <strain evidence="2 3">ATCC 27760</strain>
    </source>
</reference>
<dbReference type="eggNOG" id="COG1191">
    <property type="taxonomic scope" value="Bacteria"/>
</dbReference>
<dbReference type="EMBL" id="AWVF01000026">
    <property type="protein sequence ID" value="ERJ97411.1"/>
    <property type="molecule type" value="Genomic_DNA"/>
</dbReference>
<dbReference type="GeneID" id="93693567"/>
<sequence length="144" mass="17173">MKKSTVRIYDTISKEYVDIEVSEEVYTYYNRSQWNMDDNDDSFYKHEIQFSALIGGNDGTFENFREFRIENSVEKEVISKLFTEKLYECLNLLSASDRQLIEMLFFEGKTERECAAYYGISQKNINKKKRRILCDLHKLLESIK</sequence>
<dbReference type="SUPFAM" id="SSF88659">
    <property type="entry name" value="Sigma3 and sigma4 domains of RNA polymerase sigma factors"/>
    <property type="match status" value="1"/>
</dbReference>
<dbReference type="GO" id="GO:0016987">
    <property type="term" value="F:sigma factor activity"/>
    <property type="evidence" value="ECO:0007669"/>
    <property type="project" value="InterPro"/>
</dbReference>
<dbReference type="RefSeq" id="WP_021681530.1">
    <property type="nucleotide sequence ID" value="NZ_KI260355.1"/>
</dbReference>
<comment type="caution">
    <text evidence="2">The sequence shown here is derived from an EMBL/GenBank/DDBJ whole genome shotgun (WGS) entry which is preliminary data.</text>
</comment>
<dbReference type="InterPro" id="IPR036388">
    <property type="entry name" value="WH-like_DNA-bd_sf"/>
</dbReference>
<dbReference type="InterPro" id="IPR013249">
    <property type="entry name" value="RNA_pol_sigma70_r4_t2"/>
</dbReference>
<proteinExistence type="predicted"/>
<protein>
    <submittedName>
        <fullName evidence="2">Sigma-70, region 4</fullName>
    </submittedName>
</protein>
<gene>
    <name evidence="2" type="ORF">RUMCAL_00194</name>
</gene>
<dbReference type="InterPro" id="IPR013324">
    <property type="entry name" value="RNA_pol_sigma_r3/r4-like"/>
</dbReference>
<dbReference type="GO" id="GO:0006352">
    <property type="term" value="P:DNA-templated transcription initiation"/>
    <property type="evidence" value="ECO:0007669"/>
    <property type="project" value="InterPro"/>
</dbReference>
<dbReference type="Gene3D" id="1.10.10.10">
    <property type="entry name" value="Winged helix-like DNA-binding domain superfamily/Winged helix DNA-binding domain"/>
    <property type="match status" value="1"/>
</dbReference>
<evidence type="ECO:0000259" key="1">
    <source>
        <dbReference type="Pfam" id="PF08281"/>
    </source>
</evidence>
<evidence type="ECO:0000313" key="2">
    <source>
        <dbReference type="EMBL" id="ERJ97411.1"/>
    </source>
</evidence>
<dbReference type="AlphaFoldDB" id="U2KFU5"/>
<dbReference type="Pfam" id="PF08281">
    <property type="entry name" value="Sigma70_r4_2"/>
    <property type="match status" value="1"/>
</dbReference>
<name>U2KFU5_9FIRM</name>
<feature type="domain" description="RNA polymerase sigma factor 70 region 4 type 2" evidence="1">
    <location>
        <begin position="84"/>
        <end position="132"/>
    </location>
</feature>
<dbReference type="OrthoDB" id="1823328at2"/>
<dbReference type="STRING" id="411473.RUMCAL_00194"/>
<dbReference type="GO" id="GO:0003677">
    <property type="term" value="F:DNA binding"/>
    <property type="evidence" value="ECO:0007669"/>
    <property type="project" value="InterPro"/>
</dbReference>
<accession>U2KFU5</accession>
<evidence type="ECO:0000313" key="3">
    <source>
        <dbReference type="Proteomes" id="UP000016662"/>
    </source>
</evidence>
<dbReference type="Proteomes" id="UP000016662">
    <property type="component" value="Unassembled WGS sequence"/>
</dbReference>
<organism evidence="2 3">
    <name type="scientific">Ruminococcus callidus ATCC 27760</name>
    <dbReference type="NCBI Taxonomy" id="411473"/>
    <lineage>
        <taxon>Bacteria</taxon>
        <taxon>Bacillati</taxon>
        <taxon>Bacillota</taxon>
        <taxon>Clostridia</taxon>
        <taxon>Eubacteriales</taxon>
        <taxon>Oscillospiraceae</taxon>
        <taxon>Ruminococcus</taxon>
    </lineage>
</organism>